<sequence length="54" mass="6001">MLAAPQVSKTEAPLKPITEAAFEDLRASLQASKGRLVYLIQHPKGVQWVWSIIL</sequence>
<dbReference type="EMBL" id="FQNC01000012">
    <property type="protein sequence ID" value="SGY13867.1"/>
    <property type="molecule type" value="Genomic_DNA"/>
</dbReference>
<accession>A0A2X0NT40</accession>
<keyword evidence="2" id="KW-1185">Reference proteome</keyword>
<evidence type="ECO:0000313" key="2">
    <source>
        <dbReference type="Proteomes" id="UP000249464"/>
    </source>
</evidence>
<protein>
    <submittedName>
        <fullName evidence="1">BQ5605_C010g05995 protein</fullName>
    </submittedName>
</protein>
<name>A0A2X0NT40_9BASI</name>
<evidence type="ECO:0000313" key="1">
    <source>
        <dbReference type="EMBL" id="SGY13867.1"/>
    </source>
</evidence>
<proteinExistence type="predicted"/>
<dbReference type="AlphaFoldDB" id="A0A2X0NT40"/>
<gene>
    <name evidence="1" type="primary">BQ5605_C010g05995</name>
    <name evidence="1" type="ORF">BQ5605_C010G05995</name>
</gene>
<dbReference type="Proteomes" id="UP000249464">
    <property type="component" value="Unassembled WGS sequence"/>
</dbReference>
<organism evidence="1 2">
    <name type="scientific">Microbotryum silenes-dioicae</name>
    <dbReference type="NCBI Taxonomy" id="796604"/>
    <lineage>
        <taxon>Eukaryota</taxon>
        <taxon>Fungi</taxon>
        <taxon>Dikarya</taxon>
        <taxon>Basidiomycota</taxon>
        <taxon>Pucciniomycotina</taxon>
        <taxon>Microbotryomycetes</taxon>
        <taxon>Microbotryales</taxon>
        <taxon>Microbotryaceae</taxon>
        <taxon>Microbotryum</taxon>
    </lineage>
</organism>
<reference evidence="1 2" key="1">
    <citation type="submission" date="2016-11" db="EMBL/GenBank/DDBJ databases">
        <authorList>
            <person name="Jaros S."/>
            <person name="Januszkiewicz K."/>
            <person name="Wedrychowicz H."/>
        </authorList>
    </citation>
    <scope>NUCLEOTIDE SEQUENCE [LARGE SCALE GENOMIC DNA]</scope>
</reference>